<keyword evidence="5" id="KW-1133">Transmembrane helix</keyword>
<sequence>MTARESLGYGLMGFGPALSMFRADNRATPEPSRGAAPVLFQLDTAAAAVLARLVRALAARLIPGRGRGHRRALPGGARLATPTGAAQGGLLAQVGCARRRCATRSEQGCAGVTLRASASASPVAPDLLLNPLADIADAGVPPGVVGTAKSIPESFILASALTTAILTALHTLWSVVAFQALCLQRTRWQGRTKRPFGKGTKHSGSSFFFFFVETRTYINGLRDPAVTEGLKKNVFIGFWICMASTERMFDRLVSQGQLKYLLTHKLSQDYGENFFESIRG</sequence>
<proteinExistence type="inferred from homology"/>
<comment type="caution">
    <text evidence="7">The sequence shown here is derived from an EMBL/GenBank/DDBJ whole genome shotgun (WGS) entry which is preliminary data.</text>
</comment>
<dbReference type="AlphaFoldDB" id="A0A9J6D138"/>
<keyword evidence="6" id="KW-0472">Membrane</keyword>
<reference evidence="7" key="2">
    <citation type="submission" date="2021-09" db="EMBL/GenBank/DDBJ databases">
        <authorList>
            <person name="Jia N."/>
            <person name="Wang J."/>
            <person name="Shi W."/>
            <person name="Du L."/>
            <person name="Sun Y."/>
            <person name="Zhan W."/>
            <person name="Jiang J."/>
            <person name="Wang Q."/>
            <person name="Zhang B."/>
            <person name="Ji P."/>
            <person name="Sakyi L.B."/>
            <person name="Cui X."/>
            <person name="Yuan T."/>
            <person name="Jiang B."/>
            <person name="Yang W."/>
            <person name="Lam T.T.-Y."/>
            <person name="Chang Q."/>
            <person name="Ding S."/>
            <person name="Wang X."/>
            <person name="Zhu J."/>
            <person name="Ruan X."/>
            <person name="Zhao L."/>
            <person name="Wei J."/>
            <person name="Que T."/>
            <person name="Du C."/>
            <person name="Cheng J."/>
            <person name="Dai P."/>
            <person name="Han X."/>
            <person name="Huang E."/>
            <person name="Gao Y."/>
            <person name="Liu J."/>
            <person name="Shao H."/>
            <person name="Ye R."/>
            <person name="Li L."/>
            <person name="Wei W."/>
            <person name="Wang X."/>
            <person name="Wang C."/>
            <person name="Huo Q."/>
            <person name="Li W."/>
            <person name="Guo W."/>
            <person name="Chen H."/>
            <person name="Chen S."/>
            <person name="Zhou L."/>
            <person name="Zhou L."/>
            <person name="Ni X."/>
            <person name="Tian J."/>
            <person name="Zhou Y."/>
            <person name="Sheng Y."/>
            <person name="Liu T."/>
            <person name="Pan Y."/>
            <person name="Xia L."/>
            <person name="Li J."/>
            <person name="Zhao F."/>
            <person name="Cao W."/>
        </authorList>
    </citation>
    <scope>NUCLEOTIDE SEQUENCE</scope>
    <source>
        <strain evidence="7">Rmic-2018</strain>
        <tissue evidence="7">Larvae</tissue>
    </source>
</reference>
<keyword evidence="3" id="KW-0812">Transmembrane</keyword>
<evidence type="ECO:0000313" key="8">
    <source>
        <dbReference type="Proteomes" id="UP000821866"/>
    </source>
</evidence>
<evidence type="ECO:0000256" key="3">
    <source>
        <dbReference type="ARBA" id="ARBA00022692"/>
    </source>
</evidence>
<organism evidence="7 8">
    <name type="scientific">Rhipicephalus microplus</name>
    <name type="common">Cattle tick</name>
    <name type="synonym">Boophilus microplus</name>
    <dbReference type="NCBI Taxonomy" id="6941"/>
    <lineage>
        <taxon>Eukaryota</taxon>
        <taxon>Metazoa</taxon>
        <taxon>Ecdysozoa</taxon>
        <taxon>Arthropoda</taxon>
        <taxon>Chelicerata</taxon>
        <taxon>Arachnida</taxon>
        <taxon>Acari</taxon>
        <taxon>Parasitiformes</taxon>
        <taxon>Ixodida</taxon>
        <taxon>Ixodoidea</taxon>
        <taxon>Ixodidae</taxon>
        <taxon>Rhipicephalinae</taxon>
        <taxon>Rhipicephalus</taxon>
        <taxon>Boophilus</taxon>
    </lineage>
</organism>
<evidence type="ECO:0000256" key="4">
    <source>
        <dbReference type="ARBA" id="ARBA00022976"/>
    </source>
</evidence>
<comment type="similarity">
    <text evidence="2">Belongs to the APH-1 family.</text>
</comment>
<dbReference type="EMBL" id="JABSTU010003850">
    <property type="protein sequence ID" value="KAH7964560.1"/>
    <property type="molecule type" value="Genomic_DNA"/>
</dbReference>
<evidence type="ECO:0000256" key="5">
    <source>
        <dbReference type="ARBA" id="ARBA00022989"/>
    </source>
</evidence>
<dbReference type="Proteomes" id="UP000821866">
    <property type="component" value="Unassembled WGS sequence"/>
</dbReference>
<accession>A0A9J6D138</accession>
<gene>
    <name evidence="7" type="ORF">HPB51_027200</name>
</gene>
<reference evidence="7" key="1">
    <citation type="journal article" date="2020" name="Cell">
        <title>Large-Scale Comparative Analyses of Tick Genomes Elucidate Their Genetic Diversity and Vector Capacities.</title>
        <authorList>
            <consortium name="Tick Genome and Microbiome Consortium (TIGMIC)"/>
            <person name="Jia N."/>
            <person name="Wang J."/>
            <person name="Shi W."/>
            <person name="Du L."/>
            <person name="Sun Y."/>
            <person name="Zhan W."/>
            <person name="Jiang J.F."/>
            <person name="Wang Q."/>
            <person name="Zhang B."/>
            <person name="Ji P."/>
            <person name="Bell-Sakyi L."/>
            <person name="Cui X.M."/>
            <person name="Yuan T.T."/>
            <person name="Jiang B.G."/>
            <person name="Yang W.F."/>
            <person name="Lam T.T."/>
            <person name="Chang Q.C."/>
            <person name="Ding S.J."/>
            <person name="Wang X.J."/>
            <person name="Zhu J.G."/>
            <person name="Ruan X.D."/>
            <person name="Zhao L."/>
            <person name="Wei J.T."/>
            <person name="Ye R.Z."/>
            <person name="Que T.C."/>
            <person name="Du C.H."/>
            <person name="Zhou Y.H."/>
            <person name="Cheng J.X."/>
            <person name="Dai P.F."/>
            <person name="Guo W.B."/>
            <person name="Han X.H."/>
            <person name="Huang E.J."/>
            <person name="Li L.F."/>
            <person name="Wei W."/>
            <person name="Gao Y.C."/>
            <person name="Liu J.Z."/>
            <person name="Shao H.Z."/>
            <person name="Wang X."/>
            <person name="Wang C.C."/>
            <person name="Yang T.C."/>
            <person name="Huo Q.B."/>
            <person name="Li W."/>
            <person name="Chen H.Y."/>
            <person name="Chen S.E."/>
            <person name="Zhou L.G."/>
            <person name="Ni X.B."/>
            <person name="Tian J.H."/>
            <person name="Sheng Y."/>
            <person name="Liu T."/>
            <person name="Pan Y.S."/>
            <person name="Xia L.Y."/>
            <person name="Li J."/>
            <person name="Zhao F."/>
            <person name="Cao W.C."/>
        </authorList>
    </citation>
    <scope>NUCLEOTIDE SEQUENCE</scope>
    <source>
        <strain evidence="7">Rmic-2018</strain>
    </source>
</reference>
<evidence type="ECO:0000256" key="6">
    <source>
        <dbReference type="ARBA" id="ARBA00023136"/>
    </source>
</evidence>
<dbReference type="InterPro" id="IPR009294">
    <property type="entry name" value="Aph-1"/>
</dbReference>
<comment type="subcellular location">
    <subcellularLocation>
        <location evidence="1">Membrane</location>
        <topology evidence="1">Multi-pass membrane protein</topology>
    </subcellularLocation>
</comment>
<name>A0A9J6D138_RHIMP</name>
<evidence type="ECO:0000256" key="1">
    <source>
        <dbReference type="ARBA" id="ARBA00004141"/>
    </source>
</evidence>
<evidence type="ECO:0000256" key="2">
    <source>
        <dbReference type="ARBA" id="ARBA00005577"/>
    </source>
</evidence>
<keyword evidence="4" id="KW-0914">Notch signaling pathway</keyword>
<dbReference type="Pfam" id="PF06105">
    <property type="entry name" value="Aph-1"/>
    <property type="match status" value="1"/>
</dbReference>
<evidence type="ECO:0000313" key="7">
    <source>
        <dbReference type="EMBL" id="KAH7964560.1"/>
    </source>
</evidence>
<keyword evidence="8" id="KW-1185">Reference proteome</keyword>
<protein>
    <submittedName>
        <fullName evidence="7">Uncharacterized protein</fullName>
    </submittedName>
</protein>
<dbReference type="VEuPathDB" id="VectorBase:LOC119187334"/>